<reference evidence="7 8" key="1">
    <citation type="submission" date="2017-11" db="EMBL/GenBank/DDBJ databases">
        <authorList>
            <person name="Kracher B."/>
        </authorList>
    </citation>
    <scope>NUCLEOTIDE SEQUENCE [LARGE SCALE GENOMIC DNA]</scope>
    <source>
        <strain evidence="7 8">RACE1</strain>
    </source>
</reference>
<evidence type="ECO:0000256" key="1">
    <source>
        <dbReference type="ARBA" id="ARBA00004123"/>
    </source>
</evidence>
<dbReference type="VEuPathDB" id="FungiDB:BLGHR1_16020"/>
<dbReference type="PANTHER" id="PTHR14582">
    <property type="entry name" value="INNER KINETOCHORE SUBUNIT MAL2"/>
    <property type="match status" value="1"/>
</dbReference>
<keyword evidence="6" id="KW-0137">Centromere</keyword>
<evidence type="ECO:0000256" key="5">
    <source>
        <dbReference type="ARBA" id="ARBA00023242"/>
    </source>
</evidence>
<evidence type="ECO:0000313" key="8">
    <source>
        <dbReference type="Proteomes" id="UP000275772"/>
    </source>
</evidence>
<keyword evidence="4" id="KW-0158">Chromosome</keyword>
<evidence type="ECO:0000313" key="7">
    <source>
        <dbReference type="EMBL" id="SZF05220.1"/>
    </source>
</evidence>
<evidence type="ECO:0000256" key="3">
    <source>
        <dbReference type="ARBA" id="ARBA00007321"/>
    </source>
</evidence>
<dbReference type="PANTHER" id="PTHR14582:SF1">
    <property type="entry name" value="CENTROMERE PROTEIN O"/>
    <property type="match status" value="1"/>
</dbReference>
<comment type="similarity">
    <text evidence="3">Belongs to the CENP-O/MCM21 family.</text>
</comment>
<evidence type="ECO:0000256" key="6">
    <source>
        <dbReference type="ARBA" id="ARBA00023328"/>
    </source>
</evidence>
<dbReference type="AlphaFoldDB" id="A0A383V0N4"/>
<name>A0A383V0N4_BLUHO</name>
<organism evidence="7 8">
    <name type="scientific">Blumeria hordei</name>
    <name type="common">Barley powdery mildew</name>
    <name type="synonym">Blumeria graminis f. sp. hordei</name>
    <dbReference type="NCBI Taxonomy" id="2867405"/>
    <lineage>
        <taxon>Eukaryota</taxon>
        <taxon>Fungi</taxon>
        <taxon>Dikarya</taxon>
        <taxon>Ascomycota</taxon>
        <taxon>Pezizomycotina</taxon>
        <taxon>Leotiomycetes</taxon>
        <taxon>Erysiphales</taxon>
        <taxon>Erysiphaceae</taxon>
        <taxon>Blumeria</taxon>
    </lineage>
</organism>
<dbReference type="EMBL" id="UNSH01000074">
    <property type="protein sequence ID" value="SZF05220.1"/>
    <property type="molecule type" value="Genomic_DNA"/>
</dbReference>
<evidence type="ECO:0000256" key="4">
    <source>
        <dbReference type="ARBA" id="ARBA00022454"/>
    </source>
</evidence>
<sequence>MSRSHSPQEGSITEGLQELQLDGEIESLQSQISILKAKRSLYVSTILSCPHTRLALTSFHAQKESVAALDVAPLISAAEAQHNHNQSNLYRLCATITTFEIQDPDPYASDNGRLLALRFDVSNRGKYVRPYYVMLNQARNGEEKLLRIHRHTLPPAIPITSLFRRYISQDTDALVNSAQLKYSAPGKSLLLFSRALRRAIIAYHNRLLAIETLRTEFTPSKTGNLKETIRPHILKDVTATNAEATQLYIEWMDGRIGLVLIDESGVVKKCAVKGEDGRDREAENRATCGRIEGLGQRLKGRNY</sequence>
<dbReference type="GO" id="GO:0031511">
    <property type="term" value="C:Mis6-Sim4 complex"/>
    <property type="evidence" value="ECO:0007669"/>
    <property type="project" value="TreeGrafter"/>
</dbReference>
<dbReference type="Pfam" id="PF09496">
    <property type="entry name" value="CENP-O"/>
    <property type="match status" value="1"/>
</dbReference>
<protein>
    <recommendedName>
        <fullName evidence="9">Cenp-O kinetochore centromere component</fullName>
    </recommendedName>
</protein>
<dbReference type="Proteomes" id="UP000275772">
    <property type="component" value="Unassembled WGS sequence"/>
</dbReference>
<comment type="subcellular location">
    <subcellularLocation>
        <location evidence="2">Chromosome</location>
        <location evidence="2">Centromere</location>
    </subcellularLocation>
    <subcellularLocation>
        <location evidence="1">Nucleus</location>
    </subcellularLocation>
</comment>
<dbReference type="GO" id="GO:0005634">
    <property type="term" value="C:nucleus"/>
    <property type="evidence" value="ECO:0007669"/>
    <property type="project" value="UniProtKB-SubCell"/>
</dbReference>
<accession>A0A383V0N4</accession>
<evidence type="ECO:0008006" key="9">
    <source>
        <dbReference type="Google" id="ProtNLM"/>
    </source>
</evidence>
<keyword evidence="5" id="KW-0539">Nucleus</keyword>
<gene>
    <name evidence="7" type="ORF">BLGHR1_16020</name>
</gene>
<evidence type="ECO:0000256" key="2">
    <source>
        <dbReference type="ARBA" id="ARBA00004584"/>
    </source>
</evidence>
<dbReference type="InterPro" id="IPR018464">
    <property type="entry name" value="CENP-O"/>
</dbReference>
<proteinExistence type="inferred from homology"/>